<dbReference type="Gene3D" id="1.10.260.40">
    <property type="entry name" value="lambda repressor-like DNA-binding domains"/>
    <property type="match status" value="1"/>
</dbReference>
<dbReference type="CDD" id="cd00093">
    <property type="entry name" value="HTH_XRE"/>
    <property type="match status" value="1"/>
</dbReference>
<organism evidence="2 4">
    <name type="scientific">Caproicibacterium lactatifermentans</name>
    <dbReference type="NCBI Taxonomy" id="2666138"/>
    <lineage>
        <taxon>Bacteria</taxon>
        <taxon>Bacillati</taxon>
        <taxon>Bacillota</taxon>
        <taxon>Clostridia</taxon>
        <taxon>Eubacteriales</taxon>
        <taxon>Oscillospiraceae</taxon>
        <taxon>Caproicibacterium</taxon>
    </lineage>
</organism>
<evidence type="ECO:0000313" key="4">
    <source>
        <dbReference type="Proteomes" id="UP000501316"/>
    </source>
</evidence>
<feature type="domain" description="HTH cro/C1-type" evidence="1">
    <location>
        <begin position="18"/>
        <end position="77"/>
    </location>
</feature>
<dbReference type="AlphaFoldDB" id="A0A859DNX8"/>
<dbReference type="PROSITE" id="PS50943">
    <property type="entry name" value="HTH_CROC1"/>
    <property type="match status" value="1"/>
</dbReference>
<accession>A0A859DNX8</accession>
<dbReference type="KEGG" id="clf:GJQ69_02515"/>
<dbReference type="InterPro" id="IPR010982">
    <property type="entry name" value="Lambda_DNA-bd_dom_sf"/>
</dbReference>
<reference evidence="3" key="2">
    <citation type="journal article" date="2021" name="Appl. Environ. Microbiol.">
        <title>Adaptability of a Caproate-Producing Bacterium Contributes to Its Dominance in an Anaerobic Fermentation System.</title>
        <authorList>
            <person name="Wang H."/>
            <person name="Gu Y."/>
            <person name="Zhou W."/>
            <person name="Zhao D."/>
            <person name="Qiao Z."/>
            <person name="Zheng J."/>
            <person name="Gao J."/>
            <person name="Chen X."/>
            <person name="Ren C."/>
            <person name="Xu Y."/>
        </authorList>
    </citation>
    <scope>NUCLEOTIDE SEQUENCE</scope>
    <source>
        <strain evidence="3">JNU-WLY1368</strain>
    </source>
</reference>
<evidence type="ECO:0000259" key="1">
    <source>
        <dbReference type="PROSITE" id="PS50943"/>
    </source>
</evidence>
<reference evidence="4 5" key="1">
    <citation type="submission" date="2019-11" db="EMBL/GenBank/DDBJ databases">
        <authorList>
            <person name="Ren C."/>
            <person name="Wang H."/>
            <person name="Xu Y."/>
        </authorList>
    </citation>
    <scope>NUCLEOTIDE SEQUENCE [LARGE SCALE GENOMIC DNA]</scope>
    <source>
        <strain evidence="5">JNU-WLY1368</strain>
        <strain evidence="2 4">LBM 19010</strain>
    </source>
</reference>
<gene>
    <name evidence="2" type="ORF">GJQ69_02515</name>
    <name evidence="3" type="ORF">GKP14_01850</name>
</gene>
<protein>
    <submittedName>
        <fullName evidence="2">XRE family transcriptional regulator</fullName>
    </submittedName>
</protein>
<dbReference type="Proteomes" id="UP000509623">
    <property type="component" value="Chromosome"/>
</dbReference>
<proteinExistence type="predicted"/>
<evidence type="ECO:0000313" key="2">
    <source>
        <dbReference type="EMBL" id="QKN23460.1"/>
    </source>
</evidence>
<evidence type="ECO:0000313" key="5">
    <source>
        <dbReference type="Proteomes" id="UP000509623"/>
    </source>
</evidence>
<dbReference type="EMBL" id="CP046051">
    <property type="protein sequence ID" value="QKN23460.1"/>
    <property type="molecule type" value="Genomic_DNA"/>
</dbReference>
<dbReference type="GO" id="GO:0003677">
    <property type="term" value="F:DNA binding"/>
    <property type="evidence" value="ECO:0007669"/>
    <property type="project" value="InterPro"/>
</dbReference>
<evidence type="ECO:0000313" key="3">
    <source>
        <dbReference type="EMBL" id="QKO29863.1"/>
    </source>
</evidence>
<dbReference type="SUPFAM" id="SSF47413">
    <property type="entry name" value="lambda repressor-like DNA-binding domains"/>
    <property type="match status" value="1"/>
</dbReference>
<name>A0A859DNX8_9FIRM</name>
<reference evidence="3" key="3">
    <citation type="journal article" date="2022" name="Int. J. Syst. Evol. Microbiol.">
        <title>Caproicibacterium lactatifermentans sp. nov., isolated from pit clay used for the production of Chinese strong aroma-type liquor.</title>
        <authorList>
            <person name="Wang H."/>
            <person name="Gu Y."/>
            <person name="Zhao D."/>
            <person name="Qiao Z."/>
            <person name="Zheng J."/>
            <person name="Gao J."/>
            <person name="Ren C."/>
            <person name="Xu Y."/>
        </authorList>
    </citation>
    <scope>NUCLEOTIDE SEQUENCE</scope>
    <source>
        <strain evidence="3">JNU-WLY1368</strain>
    </source>
</reference>
<dbReference type="Proteomes" id="UP000501316">
    <property type="component" value="Chromosome"/>
</dbReference>
<dbReference type="EMBL" id="CP046161">
    <property type="protein sequence ID" value="QKO29863.1"/>
    <property type="molecule type" value="Genomic_DNA"/>
</dbReference>
<keyword evidence="5" id="KW-1185">Reference proteome</keyword>
<dbReference type="RefSeq" id="WP_086036355.1">
    <property type="nucleotide sequence ID" value="NZ_CP046051.1"/>
</dbReference>
<sequence length="86" mass="9601">MRLRKQALGSRNLVGARVEATRKSEGMKQKELLAQLQVQGVDMNASGLSKLEGQLRYVTDFELVALAKVFNVSVDWLLGLTDKREP</sequence>
<dbReference type="InterPro" id="IPR001387">
    <property type="entry name" value="Cro/C1-type_HTH"/>
</dbReference>